<dbReference type="InterPro" id="IPR029058">
    <property type="entry name" value="AB_hydrolase_fold"/>
</dbReference>
<dbReference type="InterPro" id="IPR022742">
    <property type="entry name" value="Hydrolase_4"/>
</dbReference>
<feature type="compositionally biased region" description="Low complexity" evidence="1">
    <location>
        <begin position="265"/>
        <end position="276"/>
    </location>
</feature>
<dbReference type="Proteomes" id="UP001189122">
    <property type="component" value="Unassembled WGS sequence"/>
</dbReference>
<gene>
    <name evidence="3" type="ORF">SI7747_01001460</name>
</gene>
<evidence type="ECO:0000313" key="3">
    <source>
        <dbReference type="EMBL" id="CAA2615104.1"/>
    </source>
</evidence>
<dbReference type="InterPro" id="IPR051044">
    <property type="entry name" value="MAG_DAG_Lipase"/>
</dbReference>
<organism evidence="3">
    <name type="scientific">Spirodela intermedia</name>
    <name type="common">Intermediate duckweed</name>
    <dbReference type="NCBI Taxonomy" id="51605"/>
    <lineage>
        <taxon>Eukaryota</taxon>
        <taxon>Viridiplantae</taxon>
        <taxon>Streptophyta</taxon>
        <taxon>Embryophyta</taxon>
        <taxon>Tracheophyta</taxon>
        <taxon>Spermatophyta</taxon>
        <taxon>Magnoliopsida</taxon>
        <taxon>Liliopsida</taxon>
        <taxon>Araceae</taxon>
        <taxon>Lemnoideae</taxon>
        <taxon>Spirodela</taxon>
    </lineage>
</organism>
<evidence type="ECO:0000313" key="4">
    <source>
        <dbReference type="Proteomes" id="UP001189122"/>
    </source>
</evidence>
<dbReference type="Pfam" id="PF12146">
    <property type="entry name" value="Hydrolase_4"/>
    <property type="match status" value="1"/>
</dbReference>
<reference evidence="3 4" key="1">
    <citation type="submission" date="2019-12" db="EMBL/GenBank/DDBJ databases">
        <authorList>
            <person name="Scholz U."/>
            <person name="Mascher M."/>
            <person name="Fiebig A."/>
        </authorList>
    </citation>
    <scope>NUCLEOTIDE SEQUENCE</scope>
</reference>
<feature type="compositionally biased region" description="Basic and acidic residues" evidence="1">
    <location>
        <begin position="280"/>
        <end position="293"/>
    </location>
</feature>
<dbReference type="EMBL" id="CACRZD030000001">
    <property type="protein sequence ID" value="CAA6654870.1"/>
    <property type="molecule type" value="Genomic_DNA"/>
</dbReference>
<feature type="region of interest" description="Disordered" evidence="1">
    <location>
        <begin position="249"/>
        <end position="310"/>
    </location>
</feature>
<accession>A0A7I8IBB3</accession>
<proteinExistence type="predicted"/>
<name>A0A7I8IBB3_SPIIN</name>
<dbReference type="PANTHER" id="PTHR11614">
    <property type="entry name" value="PHOSPHOLIPASE-RELATED"/>
    <property type="match status" value="1"/>
</dbReference>
<protein>
    <recommendedName>
        <fullName evidence="2">Serine aminopeptidase S33 domain-containing protein</fullName>
    </recommendedName>
</protein>
<evidence type="ECO:0000256" key="1">
    <source>
        <dbReference type="SAM" id="MobiDB-lite"/>
    </source>
</evidence>
<dbReference type="Gene3D" id="3.40.50.1820">
    <property type="entry name" value="alpha/beta hydrolase"/>
    <property type="match status" value="1"/>
</dbReference>
<keyword evidence="4" id="KW-1185">Reference proteome</keyword>
<feature type="domain" description="Serine aminopeptidase S33" evidence="2">
    <location>
        <begin position="57"/>
        <end position="252"/>
    </location>
</feature>
<dbReference type="AlphaFoldDB" id="A0A7I8IBB3"/>
<sequence length="310" mass="34639">MADAGKNSVKYVYEEVRIHMEFRGAKLFTCQWLPKNSDAKALIFLCHGYGMECSISMRGHGKSAGLQGLVSSFDDLVDDCSEYFTHVCEKEENRKKKRFLLGESMGGAVALLLHRKKLSFWNGAVLVAPMCKISDELKPHPLVVKMLIILCKIVPTWKLMPTQDIIDVAFKDPEKRREVRENPLCYKGRPRLKTAYELFMASQDIEKKLHKVSLPFIVVHGGDDIVTDPSVSQLLYESAASTDKTFKLYRGCGTPSPPGSRRRASSSSSPISSPGSTNARRGELREGTEDRARQGNLAASRQRESSLLIL</sequence>
<dbReference type="SUPFAM" id="SSF53474">
    <property type="entry name" value="alpha/beta-Hydrolases"/>
    <property type="match status" value="1"/>
</dbReference>
<dbReference type="EMBL" id="LR743588">
    <property type="protein sequence ID" value="CAA2615104.1"/>
    <property type="molecule type" value="Genomic_DNA"/>
</dbReference>
<evidence type="ECO:0000259" key="2">
    <source>
        <dbReference type="Pfam" id="PF12146"/>
    </source>
</evidence>